<accession>A0A656QST7</accession>
<dbReference type="AlphaFoldDB" id="A0A656QST7"/>
<keyword evidence="2" id="KW-1185">Reference proteome</keyword>
<dbReference type="OrthoDB" id="9025276at2"/>
<comment type="caution">
    <text evidence="1">The sequence shown here is derived from an EMBL/GenBank/DDBJ whole genome shotgun (WGS) entry which is preliminary data.</text>
</comment>
<protein>
    <submittedName>
        <fullName evidence="1">Uncharacterized protein</fullName>
    </submittedName>
</protein>
<name>A0A656QST7_9BURK</name>
<evidence type="ECO:0000313" key="1">
    <source>
        <dbReference type="EMBL" id="KDR32243.1"/>
    </source>
</evidence>
<organism evidence="1 2">
    <name type="scientific">Caballeronia zhejiangensis</name>
    <dbReference type="NCBI Taxonomy" id="871203"/>
    <lineage>
        <taxon>Bacteria</taxon>
        <taxon>Pseudomonadati</taxon>
        <taxon>Pseudomonadota</taxon>
        <taxon>Betaproteobacteria</taxon>
        <taxon>Burkholderiales</taxon>
        <taxon>Burkholderiaceae</taxon>
        <taxon>Caballeronia</taxon>
    </lineage>
</organism>
<proteinExistence type="predicted"/>
<reference evidence="1 2" key="1">
    <citation type="submission" date="2014-03" db="EMBL/GenBank/DDBJ databases">
        <title>Draft Genome Sequences of Four Burkholderia Strains.</title>
        <authorList>
            <person name="Liu X.Y."/>
            <person name="Li C.X."/>
            <person name="Xu J.H."/>
        </authorList>
    </citation>
    <scope>NUCLEOTIDE SEQUENCE [LARGE SCALE GENOMIC DNA]</scope>
    <source>
        <strain evidence="1 2">OP-1</strain>
    </source>
</reference>
<dbReference type="Proteomes" id="UP000027451">
    <property type="component" value="Unassembled WGS sequence"/>
</dbReference>
<evidence type="ECO:0000313" key="2">
    <source>
        <dbReference type="Proteomes" id="UP000027451"/>
    </source>
</evidence>
<gene>
    <name evidence="1" type="ORF">BG60_19405</name>
</gene>
<dbReference type="EMBL" id="JFHD01000003">
    <property type="protein sequence ID" value="KDR32243.1"/>
    <property type="molecule type" value="Genomic_DNA"/>
</dbReference>
<dbReference type="RefSeq" id="WP_008348256.1">
    <property type="nucleotide sequence ID" value="NZ_CADFFU010000007.1"/>
</dbReference>
<sequence>MTSLNHYRGYTVHASAHRLRDKTFSANLMLERSSEHPTDAQYRFYSLDYFAKESEAVEFSRRWAREWIDTRG</sequence>